<proteinExistence type="predicted"/>
<reference evidence="3" key="1">
    <citation type="journal article" date="2019" name="Int. J. Syst. Evol. Microbiol.">
        <title>The Global Catalogue of Microorganisms (GCM) 10K type strain sequencing project: providing services to taxonomists for standard genome sequencing and annotation.</title>
        <authorList>
            <consortium name="The Broad Institute Genomics Platform"/>
            <consortium name="The Broad Institute Genome Sequencing Center for Infectious Disease"/>
            <person name="Wu L."/>
            <person name="Ma J."/>
        </authorList>
    </citation>
    <scope>NUCLEOTIDE SEQUENCE [LARGE SCALE GENOMIC DNA]</scope>
    <source>
        <strain evidence="3">CGMCC 1.12806</strain>
    </source>
</reference>
<dbReference type="Proteomes" id="UP000627464">
    <property type="component" value="Unassembled WGS sequence"/>
</dbReference>
<name>A0ABQ1FYS8_9GAMM</name>
<gene>
    <name evidence="2" type="ORF">GCM10011328_03230</name>
</gene>
<dbReference type="EMBL" id="BMFZ01000001">
    <property type="protein sequence ID" value="GGA31842.1"/>
    <property type="molecule type" value="Genomic_DNA"/>
</dbReference>
<evidence type="ECO:0000313" key="2">
    <source>
        <dbReference type="EMBL" id="GGA31842.1"/>
    </source>
</evidence>
<organism evidence="2 3">
    <name type="scientific">Hafnia psychrotolerans</name>
    <dbReference type="NCBI Taxonomy" id="1477018"/>
    <lineage>
        <taxon>Bacteria</taxon>
        <taxon>Pseudomonadati</taxon>
        <taxon>Pseudomonadota</taxon>
        <taxon>Gammaproteobacteria</taxon>
        <taxon>Enterobacterales</taxon>
        <taxon>Hafniaceae</taxon>
        <taxon>Hafnia</taxon>
    </lineage>
</organism>
<feature type="chain" id="PRO_5047522749" evidence="1">
    <location>
        <begin position="24"/>
        <end position="98"/>
    </location>
</feature>
<sequence length="98" mass="11238">MPCLKNYAYAPFILLLHGVAVSASPGMLYADDNKDYLLPPEATSTLSWEKSESQADKTPYCLTPSDPGCSNMWQKEKEKENDERIQHYQQKKFYNSLK</sequence>
<dbReference type="RefSeq" id="WP_188469764.1">
    <property type="nucleotide sequence ID" value="NZ_BMFZ01000001.1"/>
</dbReference>
<evidence type="ECO:0000313" key="3">
    <source>
        <dbReference type="Proteomes" id="UP000627464"/>
    </source>
</evidence>
<accession>A0ABQ1FYS8</accession>
<comment type="caution">
    <text evidence="2">The sequence shown here is derived from an EMBL/GenBank/DDBJ whole genome shotgun (WGS) entry which is preliminary data.</text>
</comment>
<evidence type="ECO:0000256" key="1">
    <source>
        <dbReference type="SAM" id="SignalP"/>
    </source>
</evidence>
<keyword evidence="3" id="KW-1185">Reference proteome</keyword>
<keyword evidence="1" id="KW-0732">Signal</keyword>
<protein>
    <submittedName>
        <fullName evidence="2">Uncharacterized protein</fullName>
    </submittedName>
</protein>
<feature type="signal peptide" evidence="1">
    <location>
        <begin position="1"/>
        <end position="23"/>
    </location>
</feature>